<sequence>MAASKANTFDDIKTLPTHLHSSDPKLKTSGSPTLQYDNKIRKENGYNAHSYTYYPVVIIGAGESGIAMGCRLKEALGYDQFRIFDRQSGIGGTWWINRYPGVACDIPAIWYSFSFCLKADWSHLYPEGHEVVTYLQSVCDKYEIVDKIQLNTDVREVKWLESEQVWELTLQHLVAGIGDLSEHDKAQKLKSEGPVSIYNETEIIRAKIVVSGVGGLVEPKIFPEGIPGRESFKGEMFHSARWRYDIDLKDKNVIVVGTGCSAAQFVPQLTKKYKAKSVTQIMRSPPWVVPRISEAPPGFHTLAQYNLAAKMIRTIMFLGGEYDWRLFGDQKSNKKARAQYEDRLIKHMRATVPEKYHEMLTPNYSVGCKRRIFDASWFPGLNDPLISLTTHPLISLSTESVTLGPKPLYPPNSTETSSEQTLPADVIILANGFETTEWLHPINITGRNNNTLHGLWETRGGPSMYMGNALDSFPNFFTIFGPNTATGHSSVILASENMVELTLKLIKPILAGDASTVEIKPEAQEKWTEDIQRENKKKVWSTGGCRNWYFIDGWNSTVYPYSQIWFGLCCMFPTWRDWRITYTPQGRAKRRRRNVFTLLTLFGLLAVVLSGKSSHVSQLARSYLSGALVQGASLLLKAEKTLR</sequence>
<keyword evidence="4" id="KW-0560">Oxidoreductase</keyword>
<accession>A0A9P7YY92</accession>
<dbReference type="GO" id="GO:0004499">
    <property type="term" value="F:N,N-dimethylaniline monooxygenase activity"/>
    <property type="evidence" value="ECO:0007669"/>
    <property type="project" value="InterPro"/>
</dbReference>
<dbReference type="EMBL" id="MU254135">
    <property type="protein sequence ID" value="KAG9241941.1"/>
    <property type="molecule type" value="Genomic_DNA"/>
</dbReference>
<dbReference type="Gene3D" id="3.50.50.60">
    <property type="entry name" value="FAD/NAD(P)-binding domain"/>
    <property type="match status" value="3"/>
</dbReference>
<evidence type="ECO:0000256" key="4">
    <source>
        <dbReference type="ARBA" id="ARBA00023002"/>
    </source>
</evidence>
<keyword evidence="3" id="KW-0274">FAD</keyword>
<dbReference type="SUPFAM" id="SSF51905">
    <property type="entry name" value="FAD/NAD(P)-binding domain"/>
    <property type="match status" value="3"/>
</dbReference>
<dbReference type="OrthoDB" id="3971593at2759"/>
<dbReference type="Proteomes" id="UP000887226">
    <property type="component" value="Unassembled WGS sequence"/>
</dbReference>
<dbReference type="AlphaFoldDB" id="A0A9P7YY92"/>
<name>A0A9P7YY92_9HELO</name>
<evidence type="ECO:0000256" key="1">
    <source>
        <dbReference type="ARBA" id="ARBA00010139"/>
    </source>
</evidence>
<keyword evidence="2" id="KW-0285">Flavoprotein</keyword>
<keyword evidence="6" id="KW-1185">Reference proteome</keyword>
<comment type="similarity">
    <text evidence="1">Belongs to the FAD-binding monooxygenase family.</text>
</comment>
<protein>
    <submittedName>
        <fullName evidence="5">Uncharacterized protein</fullName>
    </submittedName>
</protein>
<dbReference type="PANTHER" id="PTHR42877:SF10">
    <property type="entry name" value="L-ORNITHINE N(5)-OXYGENASE"/>
    <property type="match status" value="1"/>
</dbReference>
<dbReference type="InterPro" id="IPR036188">
    <property type="entry name" value="FAD/NAD-bd_sf"/>
</dbReference>
<evidence type="ECO:0000313" key="5">
    <source>
        <dbReference type="EMBL" id="KAG9241941.1"/>
    </source>
</evidence>
<dbReference type="PANTHER" id="PTHR42877">
    <property type="entry name" value="L-ORNITHINE N(5)-MONOOXYGENASE-RELATED"/>
    <property type="match status" value="1"/>
</dbReference>
<dbReference type="Pfam" id="PF00743">
    <property type="entry name" value="FMO-like"/>
    <property type="match status" value="1"/>
</dbReference>
<dbReference type="GO" id="GO:0050661">
    <property type="term" value="F:NADP binding"/>
    <property type="evidence" value="ECO:0007669"/>
    <property type="project" value="InterPro"/>
</dbReference>
<gene>
    <name evidence="5" type="ORF">BJ878DRAFT_518211</name>
</gene>
<comment type="caution">
    <text evidence="5">The sequence shown here is derived from an EMBL/GenBank/DDBJ whole genome shotgun (WGS) entry which is preliminary data.</text>
</comment>
<evidence type="ECO:0000256" key="2">
    <source>
        <dbReference type="ARBA" id="ARBA00022630"/>
    </source>
</evidence>
<organism evidence="5 6">
    <name type="scientific">Calycina marina</name>
    <dbReference type="NCBI Taxonomy" id="1763456"/>
    <lineage>
        <taxon>Eukaryota</taxon>
        <taxon>Fungi</taxon>
        <taxon>Dikarya</taxon>
        <taxon>Ascomycota</taxon>
        <taxon>Pezizomycotina</taxon>
        <taxon>Leotiomycetes</taxon>
        <taxon>Helotiales</taxon>
        <taxon>Pezizellaceae</taxon>
        <taxon>Calycina</taxon>
    </lineage>
</organism>
<dbReference type="GO" id="GO:0050660">
    <property type="term" value="F:flavin adenine dinucleotide binding"/>
    <property type="evidence" value="ECO:0007669"/>
    <property type="project" value="InterPro"/>
</dbReference>
<evidence type="ECO:0000256" key="3">
    <source>
        <dbReference type="ARBA" id="ARBA00022827"/>
    </source>
</evidence>
<dbReference type="InterPro" id="IPR051209">
    <property type="entry name" value="FAD-bind_Monooxygenase_sf"/>
</dbReference>
<evidence type="ECO:0000313" key="6">
    <source>
        <dbReference type="Proteomes" id="UP000887226"/>
    </source>
</evidence>
<dbReference type="InterPro" id="IPR020946">
    <property type="entry name" value="Flavin_mOase-like"/>
</dbReference>
<proteinExistence type="inferred from homology"/>
<reference evidence="5" key="1">
    <citation type="journal article" date="2021" name="IMA Fungus">
        <title>Genomic characterization of three marine fungi, including Emericellopsis atlantica sp. nov. with signatures of a generalist lifestyle and marine biomass degradation.</title>
        <authorList>
            <person name="Hagestad O.C."/>
            <person name="Hou L."/>
            <person name="Andersen J.H."/>
            <person name="Hansen E.H."/>
            <person name="Altermark B."/>
            <person name="Li C."/>
            <person name="Kuhnert E."/>
            <person name="Cox R.J."/>
            <person name="Crous P.W."/>
            <person name="Spatafora J.W."/>
            <person name="Lail K."/>
            <person name="Amirebrahimi M."/>
            <person name="Lipzen A."/>
            <person name="Pangilinan J."/>
            <person name="Andreopoulos W."/>
            <person name="Hayes R.D."/>
            <person name="Ng V."/>
            <person name="Grigoriev I.V."/>
            <person name="Jackson S.A."/>
            <person name="Sutton T.D.S."/>
            <person name="Dobson A.D.W."/>
            <person name="Rama T."/>
        </authorList>
    </citation>
    <scope>NUCLEOTIDE SEQUENCE</scope>
    <source>
        <strain evidence="5">TRa3180A</strain>
    </source>
</reference>